<name>A0ABQ9ZRF6_9CRUS</name>
<evidence type="ECO:0000313" key="1">
    <source>
        <dbReference type="EMBL" id="KAK4015511.1"/>
    </source>
</evidence>
<protein>
    <submittedName>
        <fullName evidence="1">Uncharacterized protein</fullName>
    </submittedName>
</protein>
<sequence length="144" mass="17162">MKAFVDVQLFNFHQHLRVRRFEEAHVLNLRDRCGRATPDQVKQKGFLTLWAQTRHCHRANWLIEDLPEEPTFQDRKQQKKIPSNREVHIKLSRFCFASVGGRIDSRSTECNIIAEFSESFCDIISHMHETHFFNRAHNNYKDQP</sequence>
<organism evidence="1 2">
    <name type="scientific">Daphnia magna</name>
    <dbReference type="NCBI Taxonomy" id="35525"/>
    <lineage>
        <taxon>Eukaryota</taxon>
        <taxon>Metazoa</taxon>
        <taxon>Ecdysozoa</taxon>
        <taxon>Arthropoda</taxon>
        <taxon>Crustacea</taxon>
        <taxon>Branchiopoda</taxon>
        <taxon>Diplostraca</taxon>
        <taxon>Cladocera</taxon>
        <taxon>Anomopoda</taxon>
        <taxon>Daphniidae</taxon>
        <taxon>Daphnia</taxon>
    </lineage>
</organism>
<evidence type="ECO:0000313" key="2">
    <source>
        <dbReference type="Proteomes" id="UP001234178"/>
    </source>
</evidence>
<keyword evidence="2" id="KW-1185">Reference proteome</keyword>
<dbReference type="EMBL" id="JAOYFB010000005">
    <property type="protein sequence ID" value="KAK4015511.1"/>
    <property type="molecule type" value="Genomic_DNA"/>
</dbReference>
<accession>A0ABQ9ZRF6</accession>
<reference evidence="1 2" key="1">
    <citation type="journal article" date="2023" name="Nucleic Acids Res.">
        <title>The hologenome of Daphnia magna reveals possible DNA methylation and microbiome-mediated evolution of the host genome.</title>
        <authorList>
            <person name="Chaturvedi A."/>
            <person name="Li X."/>
            <person name="Dhandapani V."/>
            <person name="Marshall H."/>
            <person name="Kissane S."/>
            <person name="Cuenca-Cambronero M."/>
            <person name="Asole G."/>
            <person name="Calvet F."/>
            <person name="Ruiz-Romero M."/>
            <person name="Marangio P."/>
            <person name="Guigo R."/>
            <person name="Rago D."/>
            <person name="Mirbahai L."/>
            <person name="Eastwood N."/>
            <person name="Colbourne J.K."/>
            <person name="Zhou J."/>
            <person name="Mallon E."/>
            <person name="Orsini L."/>
        </authorList>
    </citation>
    <scope>NUCLEOTIDE SEQUENCE [LARGE SCALE GENOMIC DNA]</scope>
    <source>
        <strain evidence="1">LRV0_1</strain>
    </source>
</reference>
<comment type="caution">
    <text evidence="1">The sequence shown here is derived from an EMBL/GenBank/DDBJ whole genome shotgun (WGS) entry which is preliminary data.</text>
</comment>
<gene>
    <name evidence="1" type="ORF">OUZ56_030488</name>
</gene>
<dbReference type="Proteomes" id="UP001234178">
    <property type="component" value="Unassembled WGS sequence"/>
</dbReference>
<proteinExistence type="predicted"/>